<accession>A0ABX5M578</accession>
<name>A0ABX5M578_9GAMM</name>
<gene>
    <name evidence="4" type="ORF">WH50_06505</name>
</gene>
<sequence length="295" mass="32899">MQEHFMKGIPRSFAIIGFSLIATLGLTACQQGQDAASSAPAGQMAAGFAKMAPAPQRMMLAQEAAQDSAPGEQQQFIEEHRYLRFQLPEADLQPTWQKHADLCQKFDCEVINANIQTTQQYQQARATLSVRVARPQMADFLKALGDAGLVESSIDRQDRTDEVIDVEARLKNLEEVRDRLRGLLNTQSASLGDVVQLERELGRVQGDLDAAKGKRAYLSNLTEKVRIDLNYEVQPTFSDSSIIQPLIDALYNSGAVFFRSVAEVLTFAVALLPWLILLIPTVWILVTLVRRKQRK</sequence>
<dbReference type="Proteomes" id="UP000248090">
    <property type="component" value="Unassembled WGS sequence"/>
</dbReference>
<reference evidence="4 5" key="1">
    <citation type="submission" date="2015-03" db="EMBL/GenBank/DDBJ databases">
        <authorList>
            <person name="Krishnan R."/>
            <person name="Midha S."/>
            <person name="Patil P.B."/>
            <person name="Rameshkumar N."/>
        </authorList>
    </citation>
    <scope>NUCLEOTIDE SEQUENCE [LARGE SCALE GENOMIC DNA]</scope>
    <source>
        <strain evidence="4 5">L1E11</strain>
    </source>
</reference>
<keyword evidence="1" id="KW-0175">Coiled coil</keyword>
<keyword evidence="2" id="KW-0472">Membrane</keyword>
<feature type="transmembrane region" description="Helical" evidence="2">
    <location>
        <begin position="264"/>
        <end position="289"/>
    </location>
</feature>
<feature type="coiled-coil region" evidence="1">
    <location>
        <begin position="156"/>
        <end position="214"/>
    </location>
</feature>
<feature type="domain" description="DUF4349" evidence="3">
    <location>
        <begin position="90"/>
        <end position="286"/>
    </location>
</feature>
<evidence type="ECO:0000256" key="1">
    <source>
        <dbReference type="SAM" id="Coils"/>
    </source>
</evidence>
<proteinExistence type="predicted"/>
<keyword evidence="2" id="KW-0812">Transmembrane</keyword>
<dbReference type="EMBL" id="LAPT01000026">
    <property type="protein sequence ID" value="PXF32070.1"/>
    <property type="molecule type" value="Genomic_DNA"/>
</dbReference>
<evidence type="ECO:0000313" key="4">
    <source>
        <dbReference type="EMBL" id="PXF32070.1"/>
    </source>
</evidence>
<evidence type="ECO:0000259" key="3">
    <source>
        <dbReference type="Pfam" id="PF14257"/>
    </source>
</evidence>
<organism evidence="4 5">
    <name type="scientific">Pokkaliibacter plantistimulans</name>
    <dbReference type="NCBI Taxonomy" id="1635171"/>
    <lineage>
        <taxon>Bacteria</taxon>
        <taxon>Pseudomonadati</taxon>
        <taxon>Pseudomonadota</taxon>
        <taxon>Gammaproteobacteria</taxon>
        <taxon>Oceanospirillales</taxon>
        <taxon>Balneatrichaceae</taxon>
        <taxon>Pokkaliibacter</taxon>
    </lineage>
</organism>
<evidence type="ECO:0000256" key="2">
    <source>
        <dbReference type="SAM" id="Phobius"/>
    </source>
</evidence>
<dbReference type="InterPro" id="IPR025645">
    <property type="entry name" value="DUF4349"/>
</dbReference>
<dbReference type="PROSITE" id="PS51257">
    <property type="entry name" value="PROKAR_LIPOPROTEIN"/>
    <property type="match status" value="1"/>
</dbReference>
<dbReference type="Pfam" id="PF14257">
    <property type="entry name" value="DUF4349"/>
    <property type="match status" value="1"/>
</dbReference>
<evidence type="ECO:0000313" key="5">
    <source>
        <dbReference type="Proteomes" id="UP000248090"/>
    </source>
</evidence>
<comment type="caution">
    <text evidence="4">The sequence shown here is derived from an EMBL/GenBank/DDBJ whole genome shotgun (WGS) entry which is preliminary data.</text>
</comment>
<protein>
    <recommendedName>
        <fullName evidence="3">DUF4349 domain-containing protein</fullName>
    </recommendedName>
</protein>
<keyword evidence="2" id="KW-1133">Transmembrane helix</keyword>
<keyword evidence="5" id="KW-1185">Reference proteome</keyword>